<dbReference type="VEuPathDB" id="MicrosporidiaDB:CWI37_0968p0010"/>
<comment type="caution">
    <text evidence="2">The sequence shown here is derived from an EMBL/GenBank/DDBJ whole genome shotgun (WGS) entry which is preliminary data.</text>
</comment>
<proteinExistence type="predicted"/>
<reference evidence="2 3" key="1">
    <citation type="submission" date="2017-12" db="EMBL/GenBank/DDBJ databases">
        <authorList>
            <person name="Pombert J.-F."/>
            <person name="Haag K.L."/>
            <person name="Ebert D."/>
        </authorList>
    </citation>
    <scope>NUCLEOTIDE SEQUENCE [LARGE SCALE GENOMIC DNA]</scope>
    <source>
        <strain evidence="2">FI-OER-3-3</strain>
    </source>
</reference>
<evidence type="ECO:0000256" key="1">
    <source>
        <dbReference type="SAM" id="SignalP"/>
    </source>
</evidence>
<accession>A0A4Q9L1A4</accession>
<dbReference type="Proteomes" id="UP000292362">
    <property type="component" value="Unassembled WGS sequence"/>
</dbReference>
<organism evidence="2 3">
    <name type="scientific">Hamiltosporidium tvaerminnensis</name>
    <dbReference type="NCBI Taxonomy" id="1176355"/>
    <lineage>
        <taxon>Eukaryota</taxon>
        <taxon>Fungi</taxon>
        <taxon>Fungi incertae sedis</taxon>
        <taxon>Microsporidia</taxon>
        <taxon>Dubosqiidae</taxon>
        <taxon>Hamiltosporidium</taxon>
    </lineage>
</organism>
<evidence type="ECO:0008006" key="4">
    <source>
        <dbReference type="Google" id="ProtNLM"/>
    </source>
</evidence>
<evidence type="ECO:0000313" key="3">
    <source>
        <dbReference type="Proteomes" id="UP000292362"/>
    </source>
</evidence>
<name>A0A4Q9L1A4_9MICR</name>
<dbReference type="AlphaFoldDB" id="A0A4Q9L1A4"/>
<feature type="signal peptide" evidence="1">
    <location>
        <begin position="1"/>
        <end position="24"/>
    </location>
</feature>
<gene>
    <name evidence="2" type="ORF">CWI37_0968p0010</name>
</gene>
<protein>
    <recommendedName>
        <fullName evidence="4">Fam-b protein</fullName>
    </recommendedName>
</protein>
<dbReference type="EMBL" id="PITJ01000968">
    <property type="protein sequence ID" value="TBU00561.1"/>
    <property type="molecule type" value="Genomic_DNA"/>
</dbReference>
<evidence type="ECO:0000313" key="2">
    <source>
        <dbReference type="EMBL" id="TBU00561.1"/>
    </source>
</evidence>
<keyword evidence="1" id="KW-0732">Signal</keyword>
<sequence length="138" mass="16334">MKNILIYFCLHLHVLIFHSHYIYCEKVSKSKGHEISSGRKHEIKQPNKIQNSTLKNKDLEIKRFNVQNMFEKGFPMNDILIEEKIPNNKKMTHITSNQTSLKNKYSDSRNNQNIDKQLKLIDELNISSKYYDPLKSKP</sequence>
<feature type="chain" id="PRO_5020215000" description="Fam-b protein" evidence="1">
    <location>
        <begin position="25"/>
        <end position="138"/>
    </location>
</feature>